<dbReference type="RefSeq" id="WP_379877462.1">
    <property type="nucleotide sequence ID" value="NZ_JBHUIP010000013.1"/>
</dbReference>
<name>A0ABW5DU58_9PROT</name>
<dbReference type="Pfam" id="PF24877">
    <property type="entry name" value="ILV_EDD_C"/>
    <property type="match status" value="1"/>
</dbReference>
<dbReference type="SUPFAM" id="SSF143975">
    <property type="entry name" value="IlvD/EDD N-terminal domain-like"/>
    <property type="match status" value="1"/>
</dbReference>
<keyword evidence="5 8" id="KW-0456">Lyase</keyword>
<reference evidence="9" key="1">
    <citation type="journal article" date="2019" name="Int. J. Syst. Evol. Microbiol.">
        <title>The Global Catalogue of Microorganisms (GCM) 10K type strain sequencing project: providing services to taxonomists for standard genome sequencing and annotation.</title>
        <authorList>
            <consortium name="The Broad Institute Genomics Platform"/>
            <consortium name="The Broad Institute Genome Sequencing Center for Infectious Disease"/>
            <person name="Wu L."/>
            <person name="Ma J."/>
        </authorList>
    </citation>
    <scope>NUCLEOTIDE SEQUENCE [LARGE SCALE GENOMIC DNA]</scope>
    <source>
        <strain evidence="9">CGMCC 1.19062</strain>
    </source>
</reference>
<dbReference type="InterPro" id="IPR052352">
    <property type="entry name" value="Sugar_Degrad_Dehydratases"/>
</dbReference>
<evidence type="ECO:0000313" key="8">
    <source>
        <dbReference type="EMBL" id="MFD2264380.1"/>
    </source>
</evidence>
<organism evidence="8 9">
    <name type="scientific">Lacibacterium aquatile</name>
    <dbReference type="NCBI Taxonomy" id="1168082"/>
    <lineage>
        <taxon>Bacteria</taxon>
        <taxon>Pseudomonadati</taxon>
        <taxon>Pseudomonadota</taxon>
        <taxon>Alphaproteobacteria</taxon>
        <taxon>Rhodospirillales</taxon>
        <taxon>Rhodospirillaceae</taxon>
    </lineage>
</organism>
<protein>
    <submittedName>
        <fullName evidence="8">L-arabinonate dehydratase</fullName>
        <ecNumber evidence="8">4.2.1.9</ecNumber>
    </submittedName>
</protein>
<evidence type="ECO:0000256" key="2">
    <source>
        <dbReference type="ARBA" id="ARBA00022723"/>
    </source>
</evidence>
<dbReference type="InterPro" id="IPR020558">
    <property type="entry name" value="DiOHA_6PGluconate_deHydtase_CS"/>
</dbReference>
<evidence type="ECO:0000256" key="1">
    <source>
        <dbReference type="ARBA" id="ARBA00006486"/>
    </source>
</evidence>
<dbReference type="NCBIfam" id="NF004784">
    <property type="entry name" value="PRK06131.1"/>
    <property type="match status" value="1"/>
</dbReference>
<keyword evidence="2" id="KW-0479">Metal-binding</keyword>
<dbReference type="PROSITE" id="PS00886">
    <property type="entry name" value="ILVD_EDD_1"/>
    <property type="match status" value="1"/>
</dbReference>
<proteinExistence type="inferred from homology"/>
<feature type="domain" description="Dihydroxy-acid/6-phosphogluconate dehydratase N-terminal" evidence="6">
    <location>
        <begin position="44"/>
        <end position="352"/>
    </location>
</feature>
<dbReference type="InterPro" id="IPR056740">
    <property type="entry name" value="ILV_EDD_C"/>
</dbReference>
<evidence type="ECO:0000256" key="4">
    <source>
        <dbReference type="ARBA" id="ARBA00023014"/>
    </source>
</evidence>
<dbReference type="EMBL" id="JBHUIP010000013">
    <property type="protein sequence ID" value="MFD2264380.1"/>
    <property type="molecule type" value="Genomic_DNA"/>
</dbReference>
<keyword evidence="4" id="KW-0411">Iron-sulfur</keyword>
<keyword evidence="3" id="KW-0408">Iron</keyword>
<evidence type="ECO:0000259" key="7">
    <source>
        <dbReference type="Pfam" id="PF24877"/>
    </source>
</evidence>
<dbReference type="NCBIfam" id="NF009559">
    <property type="entry name" value="PRK13016.1"/>
    <property type="match status" value="1"/>
</dbReference>
<dbReference type="Proteomes" id="UP001597295">
    <property type="component" value="Unassembled WGS sequence"/>
</dbReference>
<comment type="similarity">
    <text evidence="1">Belongs to the IlvD/Edd family.</text>
</comment>
<evidence type="ECO:0000256" key="3">
    <source>
        <dbReference type="ARBA" id="ARBA00023004"/>
    </source>
</evidence>
<dbReference type="InterPro" id="IPR000581">
    <property type="entry name" value="ILV_EDD_N"/>
</dbReference>
<dbReference type="PANTHER" id="PTHR43183">
    <property type="entry name" value="HYPOTHETICAL DIHYDROXYACID DEHYDRATASE (EUROFUNG)-RELATED"/>
    <property type="match status" value="1"/>
</dbReference>
<evidence type="ECO:0000259" key="6">
    <source>
        <dbReference type="Pfam" id="PF00920"/>
    </source>
</evidence>
<dbReference type="SUPFAM" id="SSF52016">
    <property type="entry name" value="LeuD/IlvD-like"/>
    <property type="match status" value="1"/>
</dbReference>
<dbReference type="Pfam" id="PF00920">
    <property type="entry name" value="ILVD_EDD_N"/>
    <property type="match status" value="1"/>
</dbReference>
<comment type="caution">
    <text evidence="8">The sequence shown here is derived from an EMBL/GenBank/DDBJ whole genome shotgun (WGS) entry which is preliminary data.</text>
</comment>
<dbReference type="PANTHER" id="PTHR43183:SF2">
    <property type="entry name" value="DIHYDROXY-ACID DEHYDRATASE"/>
    <property type="match status" value="1"/>
</dbReference>
<feature type="domain" description="Dihydroxy-acid/6-phosphogluconate dehydratase C-terminal" evidence="7">
    <location>
        <begin position="365"/>
        <end position="559"/>
    </location>
</feature>
<dbReference type="GO" id="GO:0004160">
    <property type="term" value="F:dihydroxy-acid dehydratase activity"/>
    <property type="evidence" value="ECO:0007669"/>
    <property type="project" value="UniProtKB-EC"/>
</dbReference>
<gene>
    <name evidence="8" type="primary">araD</name>
    <name evidence="8" type="ORF">ACFSM5_15860</name>
</gene>
<dbReference type="NCBIfam" id="NF009560">
    <property type="entry name" value="PRK13017.1"/>
    <property type="match status" value="1"/>
</dbReference>
<dbReference type="InterPro" id="IPR042096">
    <property type="entry name" value="Dihydro-acid_dehy_C"/>
</dbReference>
<accession>A0ABW5DU58</accession>
<dbReference type="EC" id="4.2.1.9" evidence="8"/>
<dbReference type="InterPro" id="IPR037237">
    <property type="entry name" value="IlvD/EDD_N"/>
</dbReference>
<evidence type="ECO:0000313" key="9">
    <source>
        <dbReference type="Proteomes" id="UP001597295"/>
    </source>
</evidence>
<evidence type="ECO:0000256" key="5">
    <source>
        <dbReference type="ARBA" id="ARBA00023239"/>
    </source>
</evidence>
<dbReference type="Gene3D" id="3.50.30.80">
    <property type="entry name" value="IlvD/EDD C-terminal domain-like"/>
    <property type="match status" value="1"/>
</dbReference>
<keyword evidence="9" id="KW-1185">Reference proteome</keyword>
<sequence length="578" mass="63648">MGTPKTKPEDLRSHRWFGVHDMRSFSHRARTLQMGYRREEFVGRPVIGIINTWSDMNPCHHHLRQRAEDVKRGVWQAGGYPVELPALSLGEVMVKPTAMLYRNLLALEVEELLRSHPLDGAVLLGGCDKTGPALMMGAISMDLPVIFLPAGSLLRGNFQGKFVGSGVDTWRYWDELRAGTISKEEWFGVEAGMARSFGHCNTMGTASTMTAIIETLGFTLPGATSILAADSNHVRMSSLCGQRIVEMVWEDLRPSDILTRKSVENALNVMASMAGSTNGVVHLTAMAKRAGIPISLDDFHNAAQQTPVLANIRPSGTYLMEDFYYAGGLLGLMTRLTDRLHLGEKTISGQDWHALLDGVKIFNEDVIRPIEDPVSDQPPLVVLKGNLSTPGAIIKPSAASPHLMQHKGKAVVFKDYKDMARRLDDPSLDVDENSVLVLQSAGPIGGPGMPEWGMLPIPKRLLQKGVRDMVRISDARMSGTSYGTCVLHVTPESAVGGPLALVQDGDLIELDVAANKLWLHVSDEELARRKAAWQPPEKRYERSYGALYIDHITQVDQGCDFDFLQTEGRRPVAEPEIF</sequence>